<proteinExistence type="predicted"/>
<evidence type="ECO:0000313" key="2">
    <source>
        <dbReference type="Proteomes" id="UP000281474"/>
    </source>
</evidence>
<gene>
    <name evidence="1" type="ORF">D5018_16440</name>
</gene>
<evidence type="ECO:0008006" key="3">
    <source>
        <dbReference type="Google" id="ProtNLM"/>
    </source>
</evidence>
<evidence type="ECO:0000313" key="1">
    <source>
        <dbReference type="EMBL" id="RLV58608.1"/>
    </source>
</evidence>
<comment type="caution">
    <text evidence="1">The sequence shown here is derived from an EMBL/GenBank/DDBJ whole genome shotgun (WGS) entry which is preliminary data.</text>
</comment>
<organism evidence="1 2">
    <name type="scientific">Parashewanella curva</name>
    <dbReference type="NCBI Taxonomy" id="2338552"/>
    <lineage>
        <taxon>Bacteria</taxon>
        <taxon>Pseudomonadati</taxon>
        <taxon>Pseudomonadota</taxon>
        <taxon>Gammaproteobacteria</taxon>
        <taxon>Alteromonadales</taxon>
        <taxon>Shewanellaceae</taxon>
        <taxon>Parashewanella</taxon>
    </lineage>
</organism>
<keyword evidence="2" id="KW-1185">Reference proteome</keyword>
<dbReference type="EMBL" id="QZEI01000063">
    <property type="protein sequence ID" value="RLV58608.1"/>
    <property type="molecule type" value="Genomic_DNA"/>
</dbReference>
<dbReference type="Proteomes" id="UP000281474">
    <property type="component" value="Unassembled WGS sequence"/>
</dbReference>
<dbReference type="OrthoDB" id="2043985at2"/>
<reference evidence="1 2" key="1">
    <citation type="submission" date="2018-09" db="EMBL/GenBank/DDBJ databases">
        <title>Phylogeny of the Shewanellaceae, and recommendation for two new genera, Pseudoshewanella and Parashewanella.</title>
        <authorList>
            <person name="Wang G."/>
        </authorList>
    </citation>
    <scope>NUCLEOTIDE SEQUENCE [LARGE SCALE GENOMIC DNA]</scope>
    <source>
        <strain evidence="1 2">C51</strain>
    </source>
</reference>
<dbReference type="AlphaFoldDB" id="A0A3L8PW04"/>
<protein>
    <recommendedName>
        <fullName evidence="3">Mu-like prophage I protein</fullName>
    </recommendedName>
</protein>
<dbReference type="RefSeq" id="WP_121840083.1">
    <property type="nucleotide sequence ID" value="NZ_ML014812.1"/>
</dbReference>
<dbReference type="Pfam" id="PF10123">
    <property type="entry name" value="Mu-like_Pro"/>
    <property type="match status" value="1"/>
</dbReference>
<dbReference type="InterPro" id="IPR012106">
    <property type="entry name" value="Phage_Mu_Gp1"/>
</dbReference>
<dbReference type="PIRSF" id="PIRSF016624">
    <property type="entry name" value="Mu_prophg_I"/>
    <property type="match status" value="1"/>
</dbReference>
<sequence>MKQEPAKINTAIELDNKSAPEWIKVLPNEQFIKAVDGREFILNDSEQVVNNSKRELVEMHVNFDHSFENALSQSKKAAGWVKALEVREEGIFAHVEWTDEAKKLIEEKKYRYISPSLKIEKTDKKQKTILGINNIALTNQPALEMAALLSSGQSIHENEQLSALSQIGQLLNLNGTNPVEILAELRQQQENRETELCNLDVETAVREFGFPKASEDELLTVRQTLGRDSFKELTEKLSVAGFGIPYLGKITQTEALSAQGIKLGGNQNKHNLTPEELEVCRKTGVSPEEFAKSKQDKE</sequence>
<accession>A0A3L8PW04</accession>
<name>A0A3L8PW04_9GAMM</name>